<reference evidence="2" key="1">
    <citation type="submission" date="2016-09" db="EMBL/GenBank/DDBJ databases">
        <authorList>
            <person name="Jeantristanb JTB J.-T."/>
            <person name="Ricardo R."/>
        </authorList>
    </citation>
    <scope>NUCLEOTIDE SEQUENCE [LARGE SCALE GENOMIC DNA]</scope>
</reference>
<sequence length="378" mass="40391">MPSRIQLVISTLVWASTLNNPRLLNLNLPLGGPGVLAAPARTPTTASASTPQASDAAQALQLGQWLEGVVPTTLLATGDGMKYGNVSVQVGDPTSDRVLRWQASGVLSHEGCPAGVNITDCYFLRLDGAGNLQTASASSRRKIRSNIGGTNFASDEDPNVDFDAEEEFFVGLSLRQPNLRVACSAVDGGSTPEASPTTTSTTEVITTAASATTTARVSSMGRQRIEFLTWPPYDAGSNILTSWRTFQSATTRTSPRFFHAWQILRRDGCGGPVVTLDYSNDEARITDLVRNCNPCVSVPVSAFFGKTVQHNLFVTFGEQGRLAYSAVDTATNTALLEYSAEGDMGDQTSLKYGAYRVLTQDIGVSESWVGDYSAIELQ</sequence>
<protein>
    <submittedName>
        <fullName evidence="1">BQ2448_4003 protein</fullName>
    </submittedName>
</protein>
<keyword evidence="2" id="KW-1185">Reference proteome</keyword>
<proteinExistence type="predicted"/>
<accession>A0A238FN06</accession>
<evidence type="ECO:0000313" key="2">
    <source>
        <dbReference type="Proteomes" id="UP000198372"/>
    </source>
</evidence>
<name>A0A238FN06_9BASI</name>
<dbReference type="Proteomes" id="UP000198372">
    <property type="component" value="Unassembled WGS sequence"/>
</dbReference>
<evidence type="ECO:0000313" key="1">
    <source>
        <dbReference type="EMBL" id="SCV72466.1"/>
    </source>
</evidence>
<dbReference type="EMBL" id="FMSP01000009">
    <property type="protein sequence ID" value="SCV72466.1"/>
    <property type="molecule type" value="Genomic_DNA"/>
</dbReference>
<dbReference type="OrthoDB" id="2534186at2759"/>
<dbReference type="AlphaFoldDB" id="A0A238FN06"/>
<gene>
    <name evidence="1" type="ORF">BQ2448_4003</name>
</gene>
<organism evidence="1 2">
    <name type="scientific">Microbotryum intermedium</name>
    <dbReference type="NCBI Taxonomy" id="269621"/>
    <lineage>
        <taxon>Eukaryota</taxon>
        <taxon>Fungi</taxon>
        <taxon>Dikarya</taxon>
        <taxon>Basidiomycota</taxon>
        <taxon>Pucciniomycotina</taxon>
        <taxon>Microbotryomycetes</taxon>
        <taxon>Microbotryales</taxon>
        <taxon>Microbotryaceae</taxon>
        <taxon>Microbotryum</taxon>
    </lineage>
</organism>